<dbReference type="HOGENOM" id="CLU_3050586_0_0_1"/>
<dbReference type="GeneID" id="20668541"/>
<gene>
    <name evidence="1" type="ORF">HETIRDRAFT_174949</name>
</gene>
<accession>W4JUZ8</accession>
<reference evidence="1 2" key="1">
    <citation type="journal article" date="2012" name="New Phytol.">
        <title>Insight into trade-off between wood decay and parasitism from the genome of a fungal forest pathogen.</title>
        <authorList>
            <person name="Olson A."/>
            <person name="Aerts A."/>
            <person name="Asiegbu F."/>
            <person name="Belbahri L."/>
            <person name="Bouzid O."/>
            <person name="Broberg A."/>
            <person name="Canback B."/>
            <person name="Coutinho P.M."/>
            <person name="Cullen D."/>
            <person name="Dalman K."/>
            <person name="Deflorio G."/>
            <person name="van Diepen L.T."/>
            <person name="Dunand C."/>
            <person name="Duplessis S."/>
            <person name="Durling M."/>
            <person name="Gonthier P."/>
            <person name="Grimwood J."/>
            <person name="Fossdal C.G."/>
            <person name="Hansson D."/>
            <person name="Henrissat B."/>
            <person name="Hietala A."/>
            <person name="Himmelstrand K."/>
            <person name="Hoffmeister D."/>
            <person name="Hogberg N."/>
            <person name="James T.Y."/>
            <person name="Karlsson M."/>
            <person name="Kohler A."/>
            <person name="Kues U."/>
            <person name="Lee Y.H."/>
            <person name="Lin Y.C."/>
            <person name="Lind M."/>
            <person name="Lindquist E."/>
            <person name="Lombard V."/>
            <person name="Lucas S."/>
            <person name="Lunden K."/>
            <person name="Morin E."/>
            <person name="Murat C."/>
            <person name="Park J."/>
            <person name="Raffaello T."/>
            <person name="Rouze P."/>
            <person name="Salamov A."/>
            <person name="Schmutz J."/>
            <person name="Solheim H."/>
            <person name="Stahlberg J."/>
            <person name="Velez H."/>
            <person name="de Vries R.P."/>
            <person name="Wiebenga A."/>
            <person name="Woodward S."/>
            <person name="Yakovlev I."/>
            <person name="Garbelotto M."/>
            <person name="Martin F."/>
            <person name="Grigoriev I.V."/>
            <person name="Stenlid J."/>
        </authorList>
    </citation>
    <scope>NUCLEOTIDE SEQUENCE [LARGE SCALE GENOMIC DNA]</scope>
    <source>
        <strain evidence="1 2">TC 32-1</strain>
    </source>
</reference>
<dbReference type="EMBL" id="KI925464">
    <property type="protein sequence ID" value="ETW76910.1"/>
    <property type="molecule type" value="Genomic_DNA"/>
</dbReference>
<dbReference type="RefSeq" id="XP_009551773.1">
    <property type="nucleotide sequence ID" value="XM_009553478.1"/>
</dbReference>
<protein>
    <submittedName>
        <fullName evidence="1">Uncharacterized protein</fullName>
    </submittedName>
</protein>
<evidence type="ECO:0000313" key="1">
    <source>
        <dbReference type="EMBL" id="ETW76910.1"/>
    </source>
</evidence>
<dbReference type="AlphaFoldDB" id="W4JUZ8"/>
<sequence>MLSKGRLYIAKVFSIYSQGRGKSAAHAWQQSSISIGAVSYISAQLYEQSYSSTF</sequence>
<evidence type="ECO:0000313" key="2">
    <source>
        <dbReference type="Proteomes" id="UP000030671"/>
    </source>
</evidence>
<proteinExistence type="predicted"/>
<dbReference type="InParanoid" id="W4JUZ8"/>
<dbReference type="KEGG" id="hir:HETIRDRAFT_174949"/>
<dbReference type="OrthoDB" id="3132519at2759"/>
<keyword evidence="2" id="KW-1185">Reference proteome</keyword>
<organism evidence="1 2">
    <name type="scientific">Heterobasidion irregulare (strain TC 32-1)</name>
    <dbReference type="NCBI Taxonomy" id="747525"/>
    <lineage>
        <taxon>Eukaryota</taxon>
        <taxon>Fungi</taxon>
        <taxon>Dikarya</taxon>
        <taxon>Basidiomycota</taxon>
        <taxon>Agaricomycotina</taxon>
        <taxon>Agaricomycetes</taxon>
        <taxon>Russulales</taxon>
        <taxon>Bondarzewiaceae</taxon>
        <taxon>Heterobasidion</taxon>
        <taxon>Heterobasidion annosum species complex</taxon>
    </lineage>
</organism>
<dbReference type="Proteomes" id="UP000030671">
    <property type="component" value="Unassembled WGS sequence"/>
</dbReference>
<name>W4JUZ8_HETIT</name>